<gene>
    <name evidence="2" type="ORF">HH212_00075</name>
</gene>
<reference evidence="2 3" key="1">
    <citation type="submission" date="2020-04" db="EMBL/GenBank/DDBJ databases">
        <title>Genome sequencing of novel species.</title>
        <authorList>
            <person name="Heo J."/>
            <person name="Kim S.-J."/>
            <person name="Kim J.-S."/>
            <person name="Hong S.-B."/>
            <person name="Kwon S.-W."/>
        </authorList>
    </citation>
    <scope>NUCLEOTIDE SEQUENCE [LARGE SCALE GENOMIC DNA]</scope>
    <source>
        <strain evidence="2 3">GN2-R2</strain>
    </source>
</reference>
<evidence type="ECO:0000313" key="3">
    <source>
        <dbReference type="Proteomes" id="UP000502415"/>
    </source>
</evidence>
<protein>
    <submittedName>
        <fullName evidence="2">Uncharacterized protein</fullName>
    </submittedName>
</protein>
<sequence length="105" mass="11541">MKKILAIVLIAASAAAGALECDKSAALNVKVMMRDLATWRTEGDHVAVYWTFAIENNPRAKQLQMVRTYADTDACLTGGAREIHFYRKKKLMGIASPTSGIRLVD</sequence>
<dbReference type="Proteomes" id="UP000502415">
    <property type="component" value="Chromosome"/>
</dbReference>
<organism evidence="2 3">
    <name type="scientific">Massilia forsythiae</name>
    <dbReference type="NCBI Taxonomy" id="2728020"/>
    <lineage>
        <taxon>Bacteria</taxon>
        <taxon>Pseudomonadati</taxon>
        <taxon>Pseudomonadota</taxon>
        <taxon>Betaproteobacteria</taxon>
        <taxon>Burkholderiales</taxon>
        <taxon>Oxalobacteraceae</taxon>
        <taxon>Telluria group</taxon>
        <taxon>Massilia</taxon>
    </lineage>
</organism>
<evidence type="ECO:0000313" key="2">
    <source>
        <dbReference type="EMBL" id="QJD98634.1"/>
    </source>
</evidence>
<dbReference type="EMBL" id="CP051685">
    <property type="protein sequence ID" value="QJD98634.1"/>
    <property type="molecule type" value="Genomic_DNA"/>
</dbReference>
<dbReference type="RefSeq" id="WP_169433534.1">
    <property type="nucleotide sequence ID" value="NZ_CP051685.1"/>
</dbReference>
<dbReference type="KEGG" id="mfy:HH212_00075"/>
<feature type="chain" id="PRO_5030767330" evidence="1">
    <location>
        <begin position="19"/>
        <end position="105"/>
    </location>
</feature>
<evidence type="ECO:0000256" key="1">
    <source>
        <dbReference type="SAM" id="SignalP"/>
    </source>
</evidence>
<keyword evidence="3" id="KW-1185">Reference proteome</keyword>
<proteinExistence type="predicted"/>
<accession>A0A7Z2VT72</accession>
<feature type="signal peptide" evidence="1">
    <location>
        <begin position="1"/>
        <end position="18"/>
    </location>
</feature>
<dbReference type="AlphaFoldDB" id="A0A7Z2VT72"/>
<keyword evidence="1" id="KW-0732">Signal</keyword>
<name>A0A7Z2VT72_9BURK</name>